<dbReference type="Gene3D" id="3.30.260.10">
    <property type="entry name" value="TCP-1-like chaperonin intermediate domain"/>
    <property type="match status" value="1"/>
</dbReference>
<protein>
    <recommendedName>
        <fullName evidence="7">T-complex protein 1 subunit zeta</fullName>
    </recommendedName>
</protein>
<reference evidence="5 6" key="1">
    <citation type="submission" date="2017-09" db="EMBL/GenBank/DDBJ databases">
        <authorList>
            <consortium name="International Durum Wheat Genome Sequencing Consortium (IDWGSC)"/>
            <person name="Milanesi L."/>
        </authorList>
    </citation>
    <scope>NUCLEOTIDE SEQUENCE [LARGE SCALE GENOMIC DNA]</scope>
    <source>
        <strain evidence="6">cv. Svevo</strain>
    </source>
</reference>
<keyword evidence="4" id="KW-0143">Chaperone</keyword>
<keyword evidence="3" id="KW-0067">ATP-binding</keyword>
<evidence type="ECO:0000256" key="4">
    <source>
        <dbReference type="ARBA" id="ARBA00023186"/>
    </source>
</evidence>
<dbReference type="PANTHER" id="PTHR11353">
    <property type="entry name" value="CHAPERONIN"/>
    <property type="match status" value="1"/>
</dbReference>
<dbReference type="Gene3D" id="1.10.560.10">
    <property type="entry name" value="GroEL-like equatorial domain"/>
    <property type="match status" value="1"/>
</dbReference>
<dbReference type="SUPFAM" id="SSF54849">
    <property type="entry name" value="GroEL-intermediate domain like"/>
    <property type="match status" value="1"/>
</dbReference>
<dbReference type="InterPro" id="IPR002423">
    <property type="entry name" value="Cpn60/GroEL/TCP-1"/>
</dbReference>
<dbReference type="Gene3D" id="3.50.7.10">
    <property type="entry name" value="GroEL"/>
    <property type="match status" value="1"/>
</dbReference>
<dbReference type="InterPro" id="IPR027413">
    <property type="entry name" value="GROEL-like_equatorial_sf"/>
</dbReference>
<dbReference type="Gramene" id="TRITD6Bv1G221970.4">
    <property type="protein sequence ID" value="TRITD6Bv1G221970.4"/>
    <property type="gene ID" value="TRITD6Bv1G221970"/>
</dbReference>
<evidence type="ECO:0000256" key="3">
    <source>
        <dbReference type="ARBA" id="ARBA00022840"/>
    </source>
</evidence>
<dbReference type="Pfam" id="PF00118">
    <property type="entry name" value="Cpn60_TCP1"/>
    <property type="match status" value="1"/>
</dbReference>
<comment type="similarity">
    <text evidence="1">Belongs to the TCP-1 chaperonin family.</text>
</comment>
<proteinExistence type="inferred from homology"/>
<dbReference type="InterPro" id="IPR027410">
    <property type="entry name" value="TCP-1-like_intermed_sf"/>
</dbReference>
<dbReference type="AlphaFoldDB" id="A0A9R0YWY1"/>
<name>A0A9R0YWY1_TRITD</name>
<dbReference type="FunFam" id="3.30.260.10:FF:000017">
    <property type="entry name" value="T-complex protein 1 subunit zeta"/>
    <property type="match status" value="1"/>
</dbReference>
<dbReference type="InterPro" id="IPR027409">
    <property type="entry name" value="GroEL-like_apical_dom_sf"/>
</dbReference>
<dbReference type="SUPFAM" id="SSF48592">
    <property type="entry name" value="GroEL equatorial domain-like"/>
    <property type="match status" value="1"/>
</dbReference>
<dbReference type="InterPro" id="IPR017998">
    <property type="entry name" value="Chaperone_TCP-1"/>
</dbReference>
<dbReference type="GO" id="GO:0005524">
    <property type="term" value="F:ATP binding"/>
    <property type="evidence" value="ECO:0007669"/>
    <property type="project" value="UniProtKB-KW"/>
</dbReference>
<evidence type="ECO:0008006" key="7">
    <source>
        <dbReference type="Google" id="ProtNLM"/>
    </source>
</evidence>
<dbReference type="FunFam" id="1.10.560.10:FF:000038">
    <property type="entry name" value="Chaperonin containing TCP1 subunit 6B"/>
    <property type="match status" value="1"/>
</dbReference>
<evidence type="ECO:0000313" key="5">
    <source>
        <dbReference type="EMBL" id="VAI63248.1"/>
    </source>
</evidence>
<keyword evidence="2" id="KW-0547">Nucleotide-binding</keyword>
<dbReference type="Proteomes" id="UP000324705">
    <property type="component" value="Chromosome 6B"/>
</dbReference>
<evidence type="ECO:0000256" key="1">
    <source>
        <dbReference type="ARBA" id="ARBA00008020"/>
    </source>
</evidence>
<dbReference type="FunFam" id="3.50.7.10:FF:000048">
    <property type="match status" value="1"/>
</dbReference>
<organism evidence="5 6">
    <name type="scientific">Triticum turgidum subsp. durum</name>
    <name type="common">Durum wheat</name>
    <name type="synonym">Triticum durum</name>
    <dbReference type="NCBI Taxonomy" id="4567"/>
    <lineage>
        <taxon>Eukaryota</taxon>
        <taxon>Viridiplantae</taxon>
        <taxon>Streptophyta</taxon>
        <taxon>Embryophyta</taxon>
        <taxon>Tracheophyta</taxon>
        <taxon>Spermatophyta</taxon>
        <taxon>Magnoliopsida</taxon>
        <taxon>Liliopsida</taxon>
        <taxon>Poales</taxon>
        <taxon>Poaceae</taxon>
        <taxon>BOP clade</taxon>
        <taxon>Pooideae</taxon>
        <taxon>Triticodae</taxon>
        <taxon>Triticeae</taxon>
        <taxon>Triticinae</taxon>
        <taxon>Triticum</taxon>
    </lineage>
</organism>
<gene>
    <name evidence="5" type="ORF">TRITD_6Bv1G221970</name>
</gene>
<evidence type="ECO:0000313" key="6">
    <source>
        <dbReference type="Proteomes" id="UP000324705"/>
    </source>
</evidence>
<keyword evidence="6" id="KW-1185">Reference proteome</keyword>
<dbReference type="SUPFAM" id="SSF52029">
    <property type="entry name" value="GroEL apical domain-like"/>
    <property type="match status" value="1"/>
</dbReference>
<evidence type="ECO:0000256" key="2">
    <source>
        <dbReference type="ARBA" id="ARBA00022741"/>
    </source>
</evidence>
<dbReference type="GO" id="GO:0140662">
    <property type="term" value="F:ATP-dependent protein folding chaperone"/>
    <property type="evidence" value="ECO:0007669"/>
    <property type="project" value="InterPro"/>
</dbReference>
<dbReference type="EMBL" id="LT934122">
    <property type="protein sequence ID" value="VAI63248.1"/>
    <property type="molecule type" value="Genomic_DNA"/>
</dbReference>
<accession>A0A9R0YWY1</accession>
<sequence length="263" mass="28541">MLSSRVSLAMQVCAGTDKNFVVINQKGIDPPSLDLLARAGIIALRRAKRRNMERLVLACGGEAINSVEGMTEDCLGWAGLVYEHVLGEEKYTFVENVKNPHSCTILIKGPNDHTIAQIKDAVRDGLRSVKNTVEDEAVVLGAGAFEMAARKHLIDNVKKTVKGRAQLGVGAFADALLVIPKTLAENSGLDTQDVIVSLENEHDRGLVVGLNHNSGEPVDPEMEGIYDNYLVKRQIVNSGPIIASQLLLVDEVIRAGRNMRKPT</sequence>